<dbReference type="EMBL" id="DYDO01000004">
    <property type="protein sequence ID" value="DBA26561.1"/>
    <property type="molecule type" value="Genomic_DNA"/>
</dbReference>
<keyword evidence="1" id="KW-0472">Membrane</keyword>
<feature type="transmembrane region" description="Helical" evidence="1">
    <location>
        <begin position="12"/>
        <end position="32"/>
    </location>
</feature>
<proteinExistence type="predicted"/>
<sequence length="68" mass="7749">MYLESATLNQMTTYSLVVMSVVRCVLINIFCVRLTSTEYLPDPFPASGYRKAGMLSFNEKIIYTIQSE</sequence>
<evidence type="ECO:0000313" key="3">
    <source>
        <dbReference type="Proteomes" id="UP001181693"/>
    </source>
</evidence>
<organism evidence="2 3">
    <name type="scientific">Pyxicephalus adspersus</name>
    <name type="common">African bullfrog</name>
    <dbReference type="NCBI Taxonomy" id="30357"/>
    <lineage>
        <taxon>Eukaryota</taxon>
        <taxon>Metazoa</taxon>
        <taxon>Chordata</taxon>
        <taxon>Craniata</taxon>
        <taxon>Vertebrata</taxon>
        <taxon>Euteleostomi</taxon>
        <taxon>Amphibia</taxon>
        <taxon>Batrachia</taxon>
        <taxon>Anura</taxon>
        <taxon>Neobatrachia</taxon>
        <taxon>Ranoidea</taxon>
        <taxon>Pyxicephalidae</taxon>
        <taxon>Pyxicephalinae</taxon>
        <taxon>Pyxicephalus</taxon>
    </lineage>
</organism>
<comment type="caution">
    <text evidence="2">The sequence shown here is derived from an EMBL/GenBank/DDBJ whole genome shotgun (WGS) entry which is preliminary data.</text>
</comment>
<gene>
    <name evidence="2" type="ORF">GDO54_010805</name>
</gene>
<evidence type="ECO:0000313" key="2">
    <source>
        <dbReference type="EMBL" id="DBA26561.1"/>
    </source>
</evidence>
<dbReference type="AlphaFoldDB" id="A0AAV3AB28"/>
<protein>
    <submittedName>
        <fullName evidence="2">Uncharacterized protein</fullName>
    </submittedName>
</protein>
<dbReference type="Proteomes" id="UP001181693">
    <property type="component" value="Unassembled WGS sequence"/>
</dbReference>
<name>A0AAV3AB28_PYXAD</name>
<accession>A0AAV3AB28</accession>
<keyword evidence="1" id="KW-0812">Transmembrane</keyword>
<reference evidence="2" key="1">
    <citation type="thesis" date="2020" institute="ProQuest LLC" country="789 East Eisenhower Parkway, Ann Arbor, MI, USA">
        <title>Comparative Genomics and Chromosome Evolution.</title>
        <authorList>
            <person name="Mudd A.B."/>
        </authorList>
    </citation>
    <scope>NUCLEOTIDE SEQUENCE</scope>
    <source>
        <strain evidence="2">1538</strain>
        <tissue evidence="2">Blood</tissue>
    </source>
</reference>
<keyword evidence="1" id="KW-1133">Transmembrane helix</keyword>
<keyword evidence="3" id="KW-1185">Reference proteome</keyword>
<evidence type="ECO:0000256" key="1">
    <source>
        <dbReference type="SAM" id="Phobius"/>
    </source>
</evidence>